<evidence type="ECO:0000259" key="3">
    <source>
        <dbReference type="Pfam" id="PF19305"/>
    </source>
</evidence>
<dbReference type="PANTHER" id="PTHR16943:SF8">
    <property type="entry name" value="2-METHYLCITRATE DEHYDRATASE"/>
    <property type="match status" value="1"/>
</dbReference>
<protein>
    <recommendedName>
        <fullName evidence="6">MmgE/PrpD family protein</fullName>
    </recommendedName>
</protein>
<evidence type="ECO:0000313" key="5">
    <source>
        <dbReference type="Proteomes" id="UP000286045"/>
    </source>
</evidence>
<dbReference type="InterPro" id="IPR005656">
    <property type="entry name" value="MmgE_PrpD"/>
</dbReference>
<evidence type="ECO:0000313" key="4">
    <source>
        <dbReference type="EMBL" id="RWA06525.1"/>
    </source>
</evidence>
<evidence type="ECO:0008006" key="6">
    <source>
        <dbReference type="Google" id="ProtNLM"/>
    </source>
</evidence>
<dbReference type="STRING" id="363999.A0A439CWG3"/>
<dbReference type="Pfam" id="PF19305">
    <property type="entry name" value="MmgE_PrpD_C"/>
    <property type="match status" value="1"/>
</dbReference>
<comment type="similarity">
    <text evidence="1">Belongs to the PrpD family.</text>
</comment>
<dbReference type="InterPro" id="IPR045337">
    <property type="entry name" value="MmgE_PrpD_C"/>
</dbReference>
<reference evidence="4 5" key="1">
    <citation type="submission" date="2018-12" db="EMBL/GenBank/DDBJ databases">
        <title>Draft genome sequence of Xylaria grammica IHI A82.</title>
        <authorList>
            <person name="Buettner E."/>
            <person name="Kellner H."/>
        </authorList>
    </citation>
    <scope>NUCLEOTIDE SEQUENCE [LARGE SCALE GENOMIC DNA]</scope>
    <source>
        <strain evidence="4 5">IHI A82</strain>
    </source>
</reference>
<dbReference type="InterPro" id="IPR042188">
    <property type="entry name" value="MmgE/PrpD_sf_2"/>
</dbReference>
<evidence type="ECO:0000256" key="1">
    <source>
        <dbReference type="ARBA" id="ARBA00006174"/>
    </source>
</evidence>
<evidence type="ECO:0000259" key="2">
    <source>
        <dbReference type="Pfam" id="PF03972"/>
    </source>
</evidence>
<gene>
    <name evidence="4" type="ORF">EKO27_g8581</name>
</gene>
<feature type="domain" description="MmgE/PrpD N-terminal" evidence="2">
    <location>
        <begin position="26"/>
        <end position="266"/>
    </location>
</feature>
<comment type="caution">
    <text evidence="4">The sequence shown here is derived from an EMBL/GenBank/DDBJ whole genome shotgun (WGS) entry which is preliminary data.</text>
</comment>
<dbReference type="AlphaFoldDB" id="A0A439CWG3"/>
<dbReference type="InterPro" id="IPR036148">
    <property type="entry name" value="MmgE/PrpD_sf"/>
</dbReference>
<accession>A0A439CWG3</accession>
<dbReference type="Pfam" id="PF03972">
    <property type="entry name" value="MmgE_PrpD_N"/>
    <property type="match status" value="1"/>
</dbReference>
<feature type="domain" description="MmgE/PrpD C-terminal" evidence="3">
    <location>
        <begin position="289"/>
        <end position="451"/>
    </location>
</feature>
<dbReference type="InterPro" id="IPR045336">
    <property type="entry name" value="MmgE_PrpD_N"/>
</dbReference>
<dbReference type="SUPFAM" id="SSF103378">
    <property type="entry name" value="2-methylcitrate dehydratase PrpD"/>
    <property type="match status" value="1"/>
</dbReference>
<sequence length="469" mass="49870">MPGSSPQTNGPDAGADANQTDGITDALCEFIVEAKYDQLDERLVDRIKDYVTDSIGISVGAAAICESTEPFMQAVIALGGKSGKSTVFTKGSAFSPRYAGLLNAAFAHSFDFDDTHAASILHPGATAIPAALAQAELLNSDGKTLLLGIAVGYEITCRIGRAYNYGGYTRGFHNTATAGIFGAVAAISKIKGLSLDQVRNAFGLAGSKAAGSIQFLDNGSWNKRLHPGFAVHDAFVVVALAEAGVTGASRPIEGKHGALQSFSATPKTAGLIDHLGSDWIFRKTAIKPFPACRMTHTAIEIASNTAKEAGGKTVDRITVAISPGCYAIVGPRNANKLHPKTIVDGQFSMYYQVAVAWLHGMDIGWGMYDKSVMESAEVAALCEKVEVIAQDSVDDLAAVITFKWTDDTTTEAGQFYPLGEPEHPFAKERVHKKFFGIVAPAYDEERAKTILDTIGEIDRRNTGDLMKLL</sequence>
<name>A0A439CWG3_9PEZI</name>
<dbReference type="Gene3D" id="1.10.4100.10">
    <property type="entry name" value="2-methylcitrate dehydratase PrpD"/>
    <property type="match status" value="1"/>
</dbReference>
<dbReference type="Proteomes" id="UP000286045">
    <property type="component" value="Unassembled WGS sequence"/>
</dbReference>
<keyword evidence="5" id="KW-1185">Reference proteome</keyword>
<organism evidence="4 5">
    <name type="scientific">Xylaria grammica</name>
    <dbReference type="NCBI Taxonomy" id="363999"/>
    <lineage>
        <taxon>Eukaryota</taxon>
        <taxon>Fungi</taxon>
        <taxon>Dikarya</taxon>
        <taxon>Ascomycota</taxon>
        <taxon>Pezizomycotina</taxon>
        <taxon>Sordariomycetes</taxon>
        <taxon>Xylariomycetidae</taxon>
        <taxon>Xylariales</taxon>
        <taxon>Xylariaceae</taxon>
        <taxon>Xylaria</taxon>
    </lineage>
</organism>
<dbReference type="Gene3D" id="3.30.1330.120">
    <property type="entry name" value="2-methylcitrate dehydratase PrpD"/>
    <property type="match status" value="1"/>
</dbReference>
<dbReference type="GO" id="GO:0016829">
    <property type="term" value="F:lyase activity"/>
    <property type="evidence" value="ECO:0007669"/>
    <property type="project" value="InterPro"/>
</dbReference>
<dbReference type="PANTHER" id="PTHR16943">
    <property type="entry name" value="2-METHYLCITRATE DEHYDRATASE-RELATED"/>
    <property type="match status" value="1"/>
</dbReference>
<dbReference type="EMBL" id="RYZI01000329">
    <property type="protein sequence ID" value="RWA06525.1"/>
    <property type="molecule type" value="Genomic_DNA"/>
</dbReference>
<dbReference type="InterPro" id="IPR042183">
    <property type="entry name" value="MmgE/PrpD_sf_1"/>
</dbReference>
<proteinExistence type="inferred from homology"/>